<organism evidence="2">
    <name type="scientific">Ananas comosus var. bracteatus</name>
    <name type="common">red pineapple</name>
    <dbReference type="NCBI Taxonomy" id="296719"/>
    <lineage>
        <taxon>Eukaryota</taxon>
        <taxon>Viridiplantae</taxon>
        <taxon>Streptophyta</taxon>
        <taxon>Embryophyta</taxon>
        <taxon>Tracheophyta</taxon>
        <taxon>Spermatophyta</taxon>
        <taxon>Magnoliopsida</taxon>
        <taxon>Liliopsida</taxon>
        <taxon>Poales</taxon>
        <taxon>Bromeliaceae</taxon>
        <taxon>Bromelioideae</taxon>
        <taxon>Ananas</taxon>
    </lineage>
</organism>
<feature type="region of interest" description="Disordered" evidence="1">
    <location>
        <begin position="66"/>
        <end position="154"/>
    </location>
</feature>
<gene>
    <name evidence="2" type="ORF">CB5_LOCUS24771</name>
</gene>
<evidence type="ECO:0000313" key="2">
    <source>
        <dbReference type="EMBL" id="CAD1841560.1"/>
    </source>
</evidence>
<dbReference type="AlphaFoldDB" id="A0A6V7QER0"/>
<feature type="region of interest" description="Disordered" evidence="1">
    <location>
        <begin position="168"/>
        <end position="216"/>
    </location>
</feature>
<evidence type="ECO:0000256" key="1">
    <source>
        <dbReference type="SAM" id="MobiDB-lite"/>
    </source>
</evidence>
<feature type="compositionally biased region" description="Low complexity" evidence="1">
    <location>
        <begin position="89"/>
        <end position="105"/>
    </location>
</feature>
<protein>
    <submittedName>
        <fullName evidence="2">Uncharacterized protein</fullName>
    </submittedName>
</protein>
<proteinExistence type="predicted"/>
<dbReference type="EMBL" id="LR862135">
    <property type="protein sequence ID" value="CAD1841560.1"/>
    <property type="molecule type" value="Genomic_DNA"/>
</dbReference>
<feature type="compositionally biased region" description="Basic and acidic residues" evidence="1">
    <location>
        <begin position="72"/>
        <end position="88"/>
    </location>
</feature>
<accession>A0A6V7QER0</accession>
<name>A0A6V7QER0_ANACO</name>
<sequence>MDVTEKKWKLLRSLRRRRRAGAAERGSVSDVGAIVAAGVAADVFVPRHEGRAALPLPLLQQEVPQVAGAGRAPERAQEGAQRRLERPPLHAAAAANSAADADAMPMPMPPTAFPISSHSCWSVTAPPPPPPLPPPPPQLLSSSSSSHHGPGYAPRFAAHLPLLVTVSSSRAKSAAADPPAGRDEMVDLLNWQRGSHPPPYASPDEDQSELDLSLRL</sequence>
<feature type="compositionally biased region" description="Pro residues" evidence="1">
    <location>
        <begin position="125"/>
        <end position="138"/>
    </location>
</feature>
<reference evidence="2" key="1">
    <citation type="submission" date="2020-07" db="EMBL/GenBank/DDBJ databases">
        <authorList>
            <person name="Lin J."/>
        </authorList>
    </citation>
    <scope>NUCLEOTIDE SEQUENCE</scope>
</reference>